<feature type="region of interest" description="Disordered" evidence="4">
    <location>
        <begin position="1"/>
        <end position="24"/>
    </location>
</feature>
<evidence type="ECO:0000256" key="3">
    <source>
        <dbReference type="ARBA" id="ARBA00022839"/>
    </source>
</evidence>
<name>A0A7Y9LSY3_9MICC</name>
<organism evidence="6 7">
    <name type="scientific">Psychromicrobium silvestre</name>
    <dbReference type="NCBI Taxonomy" id="1645614"/>
    <lineage>
        <taxon>Bacteria</taxon>
        <taxon>Bacillati</taxon>
        <taxon>Actinomycetota</taxon>
        <taxon>Actinomycetes</taxon>
        <taxon>Micrococcales</taxon>
        <taxon>Micrococcaceae</taxon>
        <taxon>Psychromicrobium</taxon>
    </lineage>
</organism>
<dbReference type="PANTHER" id="PTHR30231:SF4">
    <property type="entry name" value="PROTEIN NEN2"/>
    <property type="match status" value="1"/>
</dbReference>
<dbReference type="AlphaFoldDB" id="A0A7Y9LSY3"/>
<sequence length="250" mass="27105">MDSSEILGREVNDHSANGSATPISNWLDGPRAAFDVETTGRDPQQARLVTASIVLLDASGNFLEEHEWLADPGVDIPAEAAQIHGISTERARSEGAPVEQVVAATAAVLRGYFARGIPVMAFNAPYDFTVLRSESRRHGVPALRERPVIDPLILDKQVDRFRKGKRTLVAMCEHYGITLLDAHTSAADAMATLQLAVSMAASYPELQIPAAELHQAQIRWAADQAASFQEYLRRSRPDAVVNGSWPAAGN</sequence>
<dbReference type="CDD" id="cd06127">
    <property type="entry name" value="DEDDh"/>
    <property type="match status" value="1"/>
</dbReference>
<dbReference type="GO" id="GO:0008408">
    <property type="term" value="F:3'-5' exonuclease activity"/>
    <property type="evidence" value="ECO:0007669"/>
    <property type="project" value="TreeGrafter"/>
</dbReference>
<dbReference type="SMART" id="SM00479">
    <property type="entry name" value="EXOIII"/>
    <property type="match status" value="1"/>
</dbReference>
<dbReference type="InterPro" id="IPR036397">
    <property type="entry name" value="RNaseH_sf"/>
</dbReference>
<reference evidence="6 7" key="1">
    <citation type="submission" date="2020-07" db="EMBL/GenBank/DDBJ databases">
        <title>Sequencing the genomes of 1000 actinobacteria strains.</title>
        <authorList>
            <person name="Klenk H.-P."/>
        </authorList>
    </citation>
    <scope>NUCLEOTIDE SEQUENCE [LARGE SCALE GENOMIC DNA]</scope>
    <source>
        <strain evidence="6 7">DSM 102047</strain>
    </source>
</reference>
<dbReference type="PANTHER" id="PTHR30231">
    <property type="entry name" value="DNA POLYMERASE III SUBUNIT EPSILON"/>
    <property type="match status" value="1"/>
</dbReference>
<dbReference type="GO" id="GO:0003676">
    <property type="term" value="F:nucleic acid binding"/>
    <property type="evidence" value="ECO:0007669"/>
    <property type="project" value="InterPro"/>
</dbReference>
<evidence type="ECO:0000256" key="4">
    <source>
        <dbReference type="SAM" id="MobiDB-lite"/>
    </source>
</evidence>
<feature type="domain" description="Exonuclease" evidence="5">
    <location>
        <begin position="30"/>
        <end position="205"/>
    </location>
</feature>
<evidence type="ECO:0000313" key="7">
    <source>
        <dbReference type="Proteomes" id="UP000521748"/>
    </source>
</evidence>
<accession>A0A7Y9LSY3</accession>
<dbReference type="SUPFAM" id="SSF53098">
    <property type="entry name" value="Ribonuclease H-like"/>
    <property type="match status" value="1"/>
</dbReference>
<dbReference type="GO" id="GO:0005829">
    <property type="term" value="C:cytosol"/>
    <property type="evidence" value="ECO:0007669"/>
    <property type="project" value="TreeGrafter"/>
</dbReference>
<dbReference type="EMBL" id="JACBYQ010000001">
    <property type="protein sequence ID" value="NYE95022.1"/>
    <property type="molecule type" value="Genomic_DNA"/>
</dbReference>
<evidence type="ECO:0000256" key="2">
    <source>
        <dbReference type="ARBA" id="ARBA00022801"/>
    </source>
</evidence>
<protein>
    <submittedName>
        <fullName evidence="6">DNA polymerase-3 subunit epsilon</fullName>
        <ecNumber evidence="6">2.7.7.7</ecNumber>
    </submittedName>
</protein>
<keyword evidence="7" id="KW-1185">Reference proteome</keyword>
<keyword evidence="2" id="KW-0378">Hydrolase</keyword>
<dbReference type="Proteomes" id="UP000521748">
    <property type="component" value="Unassembled WGS sequence"/>
</dbReference>
<proteinExistence type="predicted"/>
<evidence type="ECO:0000313" key="6">
    <source>
        <dbReference type="EMBL" id="NYE95022.1"/>
    </source>
</evidence>
<keyword evidence="1" id="KW-0540">Nuclease</keyword>
<evidence type="ECO:0000259" key="5">
    <source>
        <dbReference type="SMART" id="SM00479"/>
    </source>
</evidence>
<keyword evidence="6" id="KW-0808">Transferase</keyword>
<dbReference type="InterPro" id="IPR013520">
    <property type="entry name" value="Ribonucl_H"/>
</dbReference>
<dbReference type="Pfam" id="PF00929">
    <property type="entry name" value="RNase_T"/>
    <property type="match status" value="1"/>
</dbReference>
<comment type="caution">
    <text evidence="6">The sequence shown here is derived from an EMBL/GenBank/DDBJ whole genome shotgun (WGS) entry which is preliminary data.</text>
</comment>
<evidence type="ECO:0000256" key="1">
    <source>
        <dbReference type="ARBA" id="ARBA00022722"/>
    </source>
</evidence>
<gene>
    <name evidence="6" type="ORF">FHU41_001243</name>
</gene>
<dbReference type="NCBIfam" id="NF005927">
    <property type="entry name" value="PRK07942.1"/>
    <property type="match status" value="1"/>
</dbReference>
<dbReference type="EC" id="2.7.7.7" evidence="6"/>
<dbReference type="InterPro" id="IPR012337">
    <property type="entry name" value="RNaseH-like_sf"/>
</dbReference>
<keyword evidence="6" id="KW-0548">Nucleotidyltransferase</keyword>
<dbReference type="Gene3D" id="3.30.420.10">
    <property type="entry name" value="Ribonuclease H-like superfamily/Ribonuclease H"/>
    <property type="match status" value="1"/>
</dbReference>
<keyword evidence="3" id="KW-0269">Exonuclease</keyword>
<feature type="compositionally biased region" description="Polar residues" evidence="4">
    <location>
        <begin position="14"/>
        <end position="24"/>
    </location>
</feature>
<dbReference type="GO" id="GO:0003887">
    <property type="term" value="F:DNA-directed DNA polymerase activity"/>
    <property type="evidence" value="ECO:0007669"/>
    <property type="project" value="UniProtKB-EC"/>
</dbReference>